<evidence type="ECO:0000313" key="3">
    <source>
        <dbReference type="Proteomes" id="UP001303760"/>
    </source>
</evidence>
<keyword evidence="3" id="KW-1185">Reference proteome</keyword>
<evidence type="ECO:0000313" key="2">
    <source>
        <dbReference type="EMBL" id="KAK4238204.1"/>
    </source>
</evidence>
<protein>
    <recommendedName>
        <fullName evidence="4">DNA/RNA-binding domain-containing protein</fullName>
    </recommendedName>
</protein>
<accession>A0AAN7HFF4</accession>
<reference evidence="2" key="1">
    <citation type="journal article" date="2023" name="Mol. Phylogenet. Evol.">
        <title>Genome-scale phylogeny and comparative genomics of the fungal order Sordariales.</title>
        <authorList>
            <person name="Hensen N."/>
            <person name="Bonometti L."/>
            <person name="Westerberg I."/>
            <person name="Brannstrom I.O."/>
            <person name="Guillou S."/>
            <person name="Cros-Aarteil S."/>
            <person name="Calhoun S."/>
            <person name="Haridas S."/>
            <person name="Kuo A."/>
            <person name="Mondo S."/>
            <person name="Pangilinan J."/>
            <person name="Riley R."/>
            <person name="LaButti K."/>
            <person name="Andreopoulos B."/>
            <person name="Lipzen A."/>
            <person name="Chen C."/>
            <person name="Yan M."/>
            <person name="Daum C."/>
            <person name="Ng V."/>
            <person name="Clum A."/>
            <person name="Steindorff A."/>
            <person name="Ohm R.A."/>
            <person name="Martin F."/>
            <person name="Silar P."/>
            <person name="Natvig D.O."/>
            <person name="Lalanne C."/>
            <person name="Gautier V."/>
            <person name="Ament-Velasquez S.L."/>
            <person name="Kruys A."/>
            <person name="Hutchinson M.I."/>
            <person name="Powell A.J."/>
            <person name="Barry K."/>
            <person name="Miller A.N."/>
            <person name="Grigoriev I.V."/>
            <person name="Debuchy R."/>
            <person name="Gladieux P."/>
            <person name="Hiltunen Thoren M."/>
            <person name="Johannesson H."/>
        </authorList>
    </citation>
    <scope>NUCLEOTIDE SEQUENCE</scope>
    <source>
        <strain evidence="2">CBS 532.94</strain>
    </source>
</reference>
<evidence type="ECO:0008006" key="4">
    <source>
        <dbReference type="Google" id="ProtNLM"/>
    </source>
</evidence>
<proteinExistence type="predicted"/>
<gene>
    <name evidence="2" type="ORF">C8A03DRAFT_33810</name>
</gene>
<evidence type="ECO:0000256" key="1">
    <source>
        <dbReference type="SAM" id="MobiDB-lite"/>
    </source>
</evidence>
<sequence length="231" mass="25897">MAPLIQVPTPTTTAAQTRTLKGTVLGLVPAVEDVGNRNFDGGAHPLPARRPAPPLAGDEPTEIVKQPKSRPVSQKRLLAEVKGIYTGLVMVEKKCIEVVNDRRGNRLSNAQWQALIHLHCFLLEEYYDFFLASQHPSASPAVRSLPSRHGMIARMWQHGVQNFLDLLRYHLPASLEYMLTFIYKACSMMALLYETVPVFEDTWIECLGKLTCYRIAIEGDIRVEGSNNRQA</sequence>
<organism evidence="2 3">
    <name type="scientific">Achaetomium macrosporum</name>
    <dbReference type="NCBI Taxonomy" id="79813"/>
    <lineage>
        <taxon>Eukaryota</taxon>
        <taxon>Fungi</taxon>
        <taxon>Dikarya</taxon>
        <taxon>Ascomycota</taxon>
        <taxon>Pezizomycotina</taxon>
        <taxon>Sordariomycetes</taxon>
        <taxon>Sordariomycetidae</taxon>
        <taxon>Sordariales</taxon>
        <taxon>Chaetomiaceae</taxon>
        <taxon>Achaetomium</taxon>
    </lineage>
</organism>
<comment type="caution">
    <text evidence="2">The sequence shown here is derived from an EMBL/GenBank/DDBJ whole genome shotgun (WGS) entry which is preliminary data.</text>
</comment>
<dbReference type="Proteomes" id="UP001303760">
    <property type="component" value="Unassembled WGS sequence"/>
</dbReference>
<dbReference type="AlphaFoldDB" id="A0AAN7HFF4"/>
<reference evidence="2" key="2">
    <citation type="submission" date="2023-05" db="EMBL/GenBank/DDBJ databases">
        <authorList>
            <consortium name="Lawrence Berkeley National Laboratory"/>
            <person name="Steindorff A."/>
            <person name="Hensen N."/>
            <person name="Bonometti L."/>
            <person name="Westerberg I."/>
            <person name="Brannstrom I.O."/>
            <person name="Guillou S."/>
            <person name="Cros-Aarteil S."/>
            <person name="Calhoun S."/>
            <person name="Haridas S."/>
            <person name="Kuo A."/>
            <person name="Mondo S."/>
            <person name="Pangilinan J."/>
            <person name="Riley R."/>
            <person name="Labutti K."/>
            <person name="Andreopoulos B."/>
            <person name="Lipzen A."/>
            <person name="Chen C."/>
            <person name="Yanf M."/>
            <person name="Daum C."/>
            <person name="Ng V."/>
            <person name="Clum A."/>
            <person name="Ohm R."/>
            <person name="Martin F."/>
            <person name="Silar P."/>
            <person name="Natvig D."/>
            <person name="Lalanne C."/>
            <person name="Gautier V."/>
            <person name="Ament-Velasquez S.L."/>
            <person name="Kruys A."/>
            <person name="Hutchinson M.I."/>
            <person name="Powell A.J."/>
            <person name="Barry K."/>
            <person name="Miller A.N."/>
            <person name="Grigoriev I.V."/>
            <person name="Debuchy R."/>
            <person name="Gladieux P."/>
            <person name="Thoren M.H."/>
            <person name="Johannesson H."/>
        </authorList>
    </citation>
    <scope>NUCLEOTIDE SEQUENCE</scope>
    <source>
        <strain evidence="2">CBS 532.94</strain>
    </source>
</reference>
<name>A0AAN7HFF4_9PEZI</name>
<dbReference type="EMBL" id="MU860105">
    <property type="protein sequence ID" value="KAK4238204.1"/>
    <property type="molecule type" value="Genomic_DNA"/>
</dbReference>
<feature type="region of interest" description="Disordered" evidence="1">
    <location>
        <begin position="38"/>
        <end position="69"/>
    </location>
</feature>